<accession>E1Y845</accession>
<dbReference type="EMBL" id="FR695864">
    <property type="protein sequence ID" value="CBX26739.1"/>
    <property type="molecule type" value="Genomic_DNA"/>
</dbReference>
<dbReference type="AlphaFoldDB" id="E1Y845"/>
<gene>
    <name evidence="1" type="ORF">N47_A07680</name>
</gene>
<protein>
    <submittedName>
        <fullName evidence="1">Uncharacterized protein</fullName>
    </submittedName>
</protein>
<name>E1Y845_9BACT</name>
<proteinExistence type="predicted"/>
<organism evidence="1">
    <name type="scientific">uncultured Desulfobacterium sp</name>
    <dbReference type="NCBI Taxonomy" id="201089"/>
    <lineage>
        <taxon>Bacteria</taxon>
        <taxon>Pseudomonadati</taxon>
        <taxon>Thermodesulfobacteriota</taxon>
        <taxon>Desulfobacteria</taxon>
        <taxon>Desulfobacterales</taxon>
        <taxon>Desulfobacteriaceae</taxon>
        <taxon>Desulfobacterium</taxon>
        <taxon>environmental samples</taxon>
    </lineage>
</organism>
<reference evidence="1" key="1">
    <citation type="journal article" date="2011" name="Environ. Microbiol.">
        <title>Genomic insights into the metabolic potential of the polycyclic aromatic hydrocarbon degrading sulfate-reducing Deltaproteobacterium N47.</title>
        <authorList>
            <person name="Bergmann F."/>
            <person name="Selesi D."/>
            <person name="Weinmaier T."/>
            <person name="Tischler P."/>
            <person name="Rattei T."/>
            <person name="Meckenstock R.U."/>
        </authorList>
    </citation>
    <scope>NUCLEOTIDE SEQUENCE</scope>
</reference>
<sequence length="50" mass="5939">MKLFAHSIITLSMNAFNWSWLISLNWQNQLFFILFIANKENFETGSLVMK</sequence>
<evidence type="ECO:0000313" key="1">
    <source>
        <dbReference type="EMBL" id="CBX26739.1"/>
    </source>
</evidence>